<dbReference type="EMBL" id="CP034413">
    <property type="protein sequence ID" value="QCI58689.1"/>
    <property type="molecule type" value="Genomic_DNA"/>
</dbReference>
<dbReference type="InterPro" id="IPR004843">
    <property type="entry name" value="Calcineurin-like_PHP"/>
</dbReference>
<reference evidence="3" key="1">
    <citation type="submission" date="2018-12" db="EMBL/GenBank/DDBJ databases">
        <title>Dusodibacter welbiota gen. nov., sp. nov., isolated from human faeces and emended description of the Oscillibacter genus.</title>
        <authorList>
            <person name="Le Roy T."/>
            <person name="Van der Smissen P."/>
            <person name="Delzenne N."/>
            <person name="Muccioli G."/>
            <person name="Collet J.F."/>
            <person name="Cani P.D."/>
        </authorList>
    </citation>
    <scope>NUCLEOTIDE SEQUENCE [LARGE SCALE GENOMIC DNA]</scope>
    <source>
        <strain evidence="3">J115</strain>
    </source>
</reference>
<gene>
    <name evidence="2" type="ORF">EIO64_05175</name>
</gene>
<evidence type="ECO:0000313" key="2">
    <source>
        <dbReference type="EMBL" id="QCI58689.1"/>
    </source>
</evidence>
<dbReference type="CDD" id="cd00838">
    <property type="entry name" value="MPP_superfamily"/>
    <property type="match status" value="1"/>
</dbReference>
<name>A0A4D7AIK1_9FIRM</name>
<evidence type="ECO:0000313" key="3">
    <source>
        <dbReference type="Proteomes" id="UP000298642"/>
    </source>
</evidence>
<feature type="domain" description="Calcineurin-like phosphoesterase" evidence="1">
    <location>
        <begin position="4"/>
        <end position="213"/>
    </location>
</feature>
<accession>A0A4D7AIK1</accession>
<dbReference type="SUPFAM" id="SSF56300">
    <property type="entry name" value="Metallo-dependent phosphatases"/>
    <property type="match status" value="1"/>
</dbReference>
<protein>
    <submittedName>
        <fullName evidence="2">Metallophosphoesterase</fullName>
    </submittedName>
</protein>
<organism evidence="2 3">
    <name type="scientific">Dysosmobacter welbionis</name>
    <dbReference type="NCBI Taxonomy" id="2093857"/>
    <lineage>
        <taxon>Bacteria</taxon>
        <taxon>Bacillati</taxon>
        <taxon>Bacillota</taxon>
        <taxon>Clostridia</taxon>
        <taxon>Eubacteriales</taxon>
        <taxon>Oscillospiraceae</taxon>
        <taxon>Dysosmobacter</taxon>
    </lineage>
</organism>
<dbReference type="InterPro" id="IPR029052">
    <property type="entry name" value="Metallo-depent_PP-like"/>
</dbReference>
<dbReference type="GO" id="GO:0016787">
    <property type="term" value="F:hydrolase activity"/>
    <property type="evidence" value="ECO:0007669"/>
    <property type="project" value="InterPro"/>
</dbReference>
<dbReference type="Proteomes" id="UP000298642">
    <property type="component" value="Chromosome"/>
</dbReference>
<dbReference type="AlphaFoldDB" id="A0A4D7AIK1"/>
<proteinExistence type="predicted"/>
<sequence length="234" mass="27298">MATYLTGDTHGNFLRVDTFCRAMETTKSDTIIILGDAGFNYYLNDRDTRAKEYASAIPVKFFSIHGNHEARPQRIPSYMEGEYCGGKILYEEAFPNILFAVDGEIYNFDGYKCIVIGGAYSVDKHYRLAHGWHWWPDEQPDEEIKAVVEARLAALHWNIDIVLSHTCPRKYEPTEVFLSGLDQSSVDKSTEDWLDGIEDRLDYKKWYCGHYHTRKQIDKIQFMFEDFDTMFIRL</sequence>
<keyword evidence="3" id="KW-1185">Reference proteome</keyword>
<dbReference type="Pfam" id="PF00149">
    <property type="entry name" value="Metallophos"/>
    <property type="match status" value="1"/>
</dbReference>
<evidence type="ECO:0000259" key="1">
    <source>
        <dbReference type="Pfam" id="PF00149"/>
    </source>
</evidence>
<dbReference type="RefSeq" id="WP_136890955.1">
    <property type="nucleotide sequence ID" value="NZ_CP034413.3"/>
</dbReference>
<dbReference type="KEGG" id="obj:EIO64_05175"/>
<dbReference type="Gene3D" id="3.60.21.10">
    <property type="match status" value="1"/>
</dbReference>